<protein>
    <submittedName>
        <fullName evidence="3">Putative integral membrane protein TIGR02587</fullName>
    </submittedName>
</protein>
<evidence type="ECO:0000256" key="1">
    <source>
        <dbReference type="SAM" id="MobiDB-lite"/>
    </source>
</evidence>
<keyword evidence="4" id="KW-1185">Reference proteome</keyword>
<evidence type="ECO:0000313" key="4">
    <source>
        <dbReference type="Proteomes" id="UP000185924"/>
    </source>
</evidence>
<evidence type="ECO:0000313" key="3">
    <source>
        <dbReference type="EMBL" id="SIR16834.1"/>
    </source>
</evidence>
<keyword evidence="2" id="KW-0472">Membrane</keyword>
<organism evidence="3 4">
    <name type="scientific">Pontibacter lucknowensis</name>
    <dbReference type="NCBI Taxonomy" id="1077936"/>
    <lineage>
        <taxon>Bacteria</taxon>
        <taxon>Pseudomonadati</taxon>
        <taxon>Bacteroidota</taxon>
        <taxon>Cytophagia</taxon>
        <taxon>Cytophagales</taxon>
        <taxon>Hymenobacteraceae</taxon>
        <taxon>Pontibacter</taxon>
    </lineage>
</organism>
<dbReference type="AlphaFoldDB" id="A0A1N6YQE5"/>
<feature type="transmembrane region" description="Helical" evidence="2">
    <location>
        <begin position="264"/>
        <end position="286"/>
    </location>
</feature>
<feature type="compositionally biased region" description="Acidic residues" evidence="1">
    <location>
        <begin position="134"/>
        <end position="145"/>
    </location>
</feature>
<dbReference type="STRING" id="1077936.SAMN05421545_2651"/>
<keyword evidence="2" id="KW-1133">Transmembrane helix</keyword>
<feature type="transmembrane region" description="Helical" evidence="2">
    <location>
        <begin position="35"/>
        <end position="57"/>
    </location>
</feature>
<feature type="transmembrane region" description="Helical" evidence="2">
    <location>
        <begin position="12"/>
        <end position="29"/>
    </location>
</feature>
<reference evidence="4" key="1">
    <citation type="submission" date="2017-01" db="EMBL/GenBank/DDBJ databases">
        <authorList>
            <person name="Varghese N."/>
            <person name="Submissions S."/>
        </authorList>
    </citation>
    <scope>NUCLEOTIDE SEQUENCE [LARGE SCALE GENOMIC DNA]</scope>
    <source>
        <strain evidence="4">DM9</strain>
    </source>
</reference>
<dbReference type="Proteomes" id="UP000185924">
    <property type="component" value="Unassembled WGS sequence"/>
</dbReference>
<gene>
    <name evidence="3" type="ORF">SAMN05421545_2651</name>
</gene>
<dbReference type="NCBIfam" id="TIGR02587">
    <property type="entry name" value="TIGR02587 family membrane protein"/>
    <property type="match status" value="1"/>
</dbReference>
<keyword evidence="2" id="KW-0812">Transmembrane</keyword>
<feature type="region of interest" description="Disordered" evidence="1">
    <location>
        <begin position="130"/>
        <end position="149"/>
    </location>
</feature>
<name>A0A1N6YQE5_9BACT</name>
<feature type="transmembrane region" description="Helical" evidence="2">
    <location>
        <begin position="161"/>
        <end position="179"/>
    </location>
</feature>
<accession>A0A1N6YQE5</accession>
<dbReference type="EMBL" id="FTNM01000003">
    <property type="protein sequence ID" value="SIR16834.1"/>
    <property type="molecule type" value="Genomic_DNA"/>
</dbReference>
<feature type="transmembrane region" description="Helical" evidence="2">
    <location>
        <begin position="225"/>
        <end position="252"/>
    </location>
</feature>
<sequence length="287" mass="31054">MKKRPVRKSLQEYARGIAGGLLFSFPLLFTMEVWWAGFIATPFQLLIMVVVTYLLLLGYNRYAGMRPGASWRSVFIDSVEEMGLGIILSFAVLYVLNRIQFGEMSTDEIMGKIIIEAMAVSIGVSIGTAQLGSPEDEPEEEDEVQTEAKEAGWRTGLRSKVSLVVLALCGSVIVGGNVAPTEEVVLLAVGAAPFHILLMALLSLALSVVVVYFSDFHGTGRHQNGNLFFAITVDTCLSYLTALAASAFLLWFFGRFEGVSFEIAIAQCIVLGVLASLGASAGRLLIK</sequence>
<dbReference type="Pfam" id="PF09622">
    <property type="entry name" value="DUF2391"/>
    <property type="match status" value="1"/>
</dbReference>
<evidence type="ECO:0000256" key="2">
    <source>
        <dbReference type="SAM" id="Phobius"/>
    </source>
</evidence>
<dbReference type="InterPro" id="IPR013416">
    <property type="entry name" value="CHP02587_IM"/>
</dbReference>
<feature type="transmembrane region" description="Helical" evidence="2">
    <location>
        <begin position="185"/>
        <end position="213"/>
    </location>
</feature>
<dbReference type="RefSeq" id="WP_234986375.1">
    <property type="nucleotide sequence ID" value="NZ_FTNM01000003.1"/>
</dbReference>
<dbReference type="InterPro" id="IPR024464">
    <property type="entry name" value="DUF2391"/>
</dbReference>
<proteinExistence type="predicted"/>